<protein>
    <submittedName>
        <fullName evidence="4">Protein SQS1</fullName>
    </submittedName>
</protein>
<feature type="region of interest" description="Disordered" evidence="1">
    <location>
        <begin position="707"/>
        <end position="732"/>
    </location>
</feature>
<evidence type="ECO:0000259" key="2">
    <source>
        <dbReference type="PROSITE" id="PS50174"/>
    </source>
</evidence>
<dbReference type="SMART" id="SM00393">
    <property type="entry name" value="R3H"/>
    <property type="match status" value="1"/>
</dbReference>
<evidence type="ECO:0000313" key="5">
    <source>
        <dbReference type="Proteomes" id="UP000623467"/>
    </source>
</evidence>
<feature type="compositionally biased region" description="Low complexity" evidence="1">
    <location>
        <begin position="299"/>
        <end position="309"/>
    </location>
</feature>
<dbReference type="SUPFAM" id="SSF82708">
    <property type="entry name" value="R3H domain"/>
    <property type="match status" value="1"/>
</dbReference>
<keyword evidence="5" id="KW-1185">Reference proteome</keyword>
<dbReference type="InterPro" id="IPR051189">
    <property type="entry name" value="Splicing_assoc_domain"/>
</dbReference>
<sequence length="782" mass="85483">MYPEQQQTPAIRGGYGWPGNRGRGIGSPVRGYDSPPRGRGRGRGSDSFDSPRGRGRGRGGPKLGPDAPLSKLLDNERPLLRPIKFVPSMYHATLFEEEEELFQPIVEDVDDSEQSHVPTAERVARVFSGGNIPRIESENEDTLEEVDFEDMSKLRKEVDAAALLPQAQADASSSNLELWSLPLHPLRARSYSDDEEEVIVYDAPNPRAGRSRIPSPAPAPDVEPSTTTGTSDPSVAAAAPATLESTAPPPELPAFASVSFAAPTPSPKKVRRQAPVFTPHARMKVQAKARGLAKRVARRAASSFSAFGARAEEARLHDRDDPRRDEQRRGDSDVDWGDSDDDETELHNGDEDVDGGMDVDVELDARAMARFARGMGPEGGRFVTMDDIWDEQRMREEDEEVAVRGPDTGSSAESEEEEEADESEGDEEADAIVDTEEALMIAEPGDLSEEEDEDDEEDSDDNERSPKTAFQSRLERLRKAAQERGADDSLEIMELSDDDDDYESRRFWMITVTYCPRIRGKAEKRLLKAVANGELDIDDFDDFIPAKRGKNKRNGLPPELQDVWDRDRAKKAENKRLRALARAAAAADPMAHKKGGKKGRKAMLAAARLDSTITVLPNRIIDMTTLEQQIRRFIGAIGGPPSMSLPPADKETRKKVHEMALAFGLKSQSKGKGEARYTTLIKTSRSGIMIDEKKVAKILKRGAGGWGGGARGKGRGAAMPRQRDGDEVGKAAPKIGEGNIGFKMLALMGWAEGDRIGASADGLHVPLTAVIKNTKLGLGATR</sequence>
<dbReference type="SMART" id="SM00443">
    <property type="entry name" value="G_patch"/>
    <property type="match status" value="1"/>
</dbReference>
<dbReference type="PROSITE" id="PS50174">
    <property type="entry name" value="G_PATCH"/>
    <property type="match status" value="1"/>
</dbReference>
<feature type="compositionally biased region" description="Acidic residues" evidence="1">
    <location>
        <begin position="351"/>
        <end position="361"/>
    </location>
</feature>
<proteinExistence type="predicted"/>
<dbReference type="InterPro" id="IPR000467">
    <property type="entry name" value="G_patch_dom"/>
</dbReference>
<feature type="compositionally biased region" description="Basic and acidic residues" evidence="1">
    <location>
        <begin position="310"/>
        <end position="332"/>
    </location>
</feature>
<feature type="region of interest" description="Disordered" evidence="1">
    <location>
        <begin position="1"/>
        <end position="74"/>
    </location>
</feature>
<dbReference type="InterPro" id="IPR036867">
    <property type="entry name" value="R3H_dom_sf"/>
</dbReference>
<evidence type="ECO:0000313" key="4">
    <source>
        <dbReference type="EMBL" id="KAF7375199.1"/>
    </source>
</evidence>
<dbReference type="AlphaFoldDB" id="A0A8H6ZDA5"/>
<dbReference type="Gene3D" id="3.30.1370.50">
    <property type="entry name" value="R3H-like domain"/>
    <property type="match status" value="1"/>
</dbReference>
<feature type="compositionally biased region" description="Acidic residues" evidence="1">
    <location>
        <begin position="413"/>
        <end position="429"/>
    </location>
</feature>
<feature type="compositionally biased region" description="Low complexity" evidence="1">
    <location>
        <begin position="230"/>
        <end position="246"/>
    </location>
</feature>
<feature type="region of interest" description="Disordered" evidence="1">
    <location>
        <begin position="375"/>
        <end position="429"/>
    </location>
</feature>
<feature type="domain" description="G-patch" evidence="2">
    <location>
        <begin position="737"/>
        <end position="782"/>
    </location>
</feature>
<evidence type="ECO:0000256" key="1">
    <source>
        <dbReference type="SAM" id="MobiDB-lite"/>
    </source>
</evidence>
<comment type="caution">
    <text evidence="4">The sequence shown here is derived from an EMBL/GenBank/DDBJ whole genome shotgun (WGS) entry which is preliminary data.</text>
</comment>
<dbReference type="InterPro" id="IPR001374">
    <property type="entry name" value="R3H_dom"/>
</dbReference>
<feature type="compositionally biased region" description="Acidic residues" evidence="1">
    <location>
        <begin position="333"/>
        <end position="344"/>
    </location>
</feature>
<accession>A0A8H6ZDA5</accession>
<name>A0A8H6ZDA5_9AGAR</name>
<feature type="region of interest" description="Disordered" evidence="1">
    <location>
        <begin position="192"/>
        <end position="361"/>
    </location>
</feature>
<dbReference type="OrthoDB" id="21470at2759"/>
<gene>
    <name evidence="4" type="ORF">MSAN_00406500</name>
</gene>
<feature type="domain" description="R3H" evidence="3">
    <location>
        <begin position="620"/>
        <end position="684"/>
    </location>
</feature>
<reference evidence="4" key="1">
    <citation type="submission" date="2020-05" db="EMBL/GenBank/DDBJ databases">
        <title>Mycena genomes resolve the evolution of fungal bioluminescence.</title>
        <authorList>
            <person name="Tsai I.J."/>
        </authorList>
    </citation>
    <scope>NUCLEOTIDE SEQUENCE</scope>
    <source>
        <strain evidence="4">160909Yilan</strain>
    </source>
</reference>
<feature type="region of interest" description="Disordered" evidence="1">
    <location>
        <begin position="442"/>
        <end position="485"/>
    </location>
</feature>
<feature type="compositionally biased region" description="Basic residues" evidence="1">
    <location>
        <begin position="281"/>
        <end position="298"/>
    </location>
</feature>
<dbReference type="EMBL" id="JACAZH010000002">
    <property type="protein sequence ID" value="KAF7375199.1"/>
    <property type="molecule type" value="Genomic_DNA"/>
</dbReference>
<feature type="compositionally biased region" description="Basic and acidic residues" evidence="1">
    <location>
        <begin position="43"/>
        <end position="52"/>
    </location>
</feature>
<feature type="compositionally biased region" description="Acidic residues" evidence="1">
    <location>
        <begin position="446"/>
        <end position="461"/>
    </location>
</feature>
<evidence type="ECO:0000259" key="3">
    <source>
        <dbReference type="PROSITE" id="PS51061"/>
    </source>
</evidence>
<organism evidence="4 5">
    <name type="scientific">Mycena sanguinolenta</name>
    <dbReference type="NCBI Taxonomy" id="230812"/>
    <lineage>
        <taxon>Eukaryota</taxon>
        <taxon>Fungi</taxon>
        <taxon>Dikarya</taxon>
        <taxon>Basidiomycota</taxon>
        <taxon>Agaricomycotina</taxon>
        <taxon>Agaricomycetes</taxon>
        <taxon>Agaricomycetidae</taxon>
        <taxon>Agaricales</taxon>
        <taxon>Marasmiineae</taxon>
        <taxon>Mycenaceae</taxon>
        <taxon>Mycena</taxon>
    </lineage>
</organism>
<dbReference type="PROSITE" id="PS51061">
    <property type="entry name" value="R3H"/>
    <property type="match status" value="1"/>
</dbReference>
<dbReference type="Pfam" id="PF01585">
    <property type="entry name" value="G-patch"/>
    <property type="match status" value="1"/>
</dbReference>
<dbReference type="Proteomes" id="UP000623467">
    <property type="component" value="Unassembled WGS sequence"/>
</dbReference>
<feature type="compositionally biased region" description="Gly residues" evidence="1">
    <location>
        <begin position="13"/>
        <end position="25"/>
    </location>
</feature>
<feature type="compositionally biased region" description="Basic and acidic residues" evidence="1">
    <location>
        <begin position="473"/>
        <end position="485"/>
    </location>
</feature>
<dbReference type="PANTHER" id="PTHR14195">
    <property type="entry name" value="G PATCH DOMAIN CONTAINING PROTEIN 2"/>
    <property type="match status" value="1"/>
</dbReference>
<dbReference type="Pfam" id="PF01424">
    <property type="entry name" value="R3H"/>
    <property type="match status" value="1"/>
</dbReference>
<dbReference type="GO" id="GO:0003676">
    <property type="term" value="F:nucleic acid binding"/>
    <property type="evidence" value="ECO:0007669"/>
    <property type="project" value="UniProtKB-UniRule"/>
</dbReference>